<gene>
    <name evidence="1" type="ORF">A6769_32710</name>
</gene>
<dbReference type="AlphaFoldDB" id="A0A367R390"/>
<sequence length="126" mass="14603">MPEQVDFRFQFSTSSPYLPLLKYLSPKNKTLEFPRQKMIIWAIAAFWHPIACRWLGGFSESDLKSKARISIYQLQQQIIYLAQTFNLEQELESHLIVANPTDKVDTHLGSSPTHEDDDCLLENAFN</sequence>
<name>A0A367R390_NOSPU</name>
<evidence type="ECO:0000313" key="1">
    <source>
        <dbReference type="EMBL" id="RCJ30669.1"/>
    </source>
</evidence>
<dbReference type="Proteomes" id="UP000252085">
    <property type="component" value="Unassembled WGS sequence"/>
</dbReference>
<comment type="caution">
    <text evidence="1">The sequence shown here is derived from an EMBL/GenBank/DDBJ whole genome shotgun (WGS) entry which is preliminary data.</text>
</comment>
<evidence type="ECO:0000313" key="2">
    <source>
        <dbReference type="Proteomes" id="UP000252085"/>
    </source>
</evidence>
<proteinExistence type="predicted"/>
<reference evidence="1 2" key="1">
    <citation type="submission" date="2016-04" db="EMBL/GenBank/DDBJ databases">
        <authorList>
            <person name="Evans L.H."/>
            <person name="Alamgir A."/>
            <person name="Owens N."/>
            <person name="Weber N.D."/>
            <person name="Virtaneva K."/>
            <person name="Barbian K."/>
            <person name="Babar A."/>
            <person name="Rosenke K."/>
        </authorList>
    </citation>
    <scope>NUCLEOTIDE SEQUENCE [LARGE SCALE GENOMIC DNA]</scope>
    <source>
        <strain evidence="1">NIES-2108</strain>
    </source>
</reference>
<organism evidence="1 2">
    <name type="scientific">Nostoc punctiforme NIES-2108</name>
    <dbReference type="NCBI Taxonomy" id="1356359"/>
    <lineage>
        <taxon>Bacteria</taxon>
        <taxon>Bacillati</taxon>
        <taxon>Cyanobacteriota</taxon>
        <taxon>Cyanophyceae</taxon>
        <taxon>Nostocales</taxon>
        <taxon>Nostocaceae</taxon>
        <taxon>Nostoc</taxon>
    </lineage>
</organism>
<accession>A0A367R390</accession>
<dbReference type="EMBL" id="LXQE01000183">
    <property type="protein sequence ID" value="RCJ30669.1"/>
    <property type="molecule type" value="Genomic_DNA"/>
</dbReference>
<protein>
    <submittedName>
        <fullName evidence="1">Uncharacterized protein</fullName>
    </submittedName>
</protein>